<keyword evidence="7" id="KW-0961">Cell wall biogenesis/degradation</keyword>
<sequence>MTNIEASAAKRATRTFTCSDITPDEMDAFSATHPQGNFQQASGMGRVRQANGVAVSYLGFYENGELVAATQFEVHGHGLGTFAEVHDGPLADFHDRELTSYVFSQLRARAKAAGAAQLVVTPEKPYRTRNSAGVPLDAEGASLADVPAGVETGPDDEGIASITSCGLAHEGFPVGYQAVPRWRYLKDLTGLTDDKALLASYSKNTKRNVRIAHDNGVVVRRIGRDELGLFHDICELSCEKQGFENKPVSYFEQIYDAMGDAAEFNVAFIDTAEHLAIWEKKRDAFAADIAKLEKSLETARTPEKVERKLADVRKKHEAALRRIETAHEYETVGAHIPAAAALFIWHPRECVYLFSGSDATYAKFYAATAIQHHVMGECIERGCTRYNFYGINGVFDDPNDPGRGLLEFKQGFEGYVEELMGYFEMPVRPAVYAAKRLAHKLLGR</sequence>
<dbReference type="GeneID" id="88848541"/>
<keyword evidence="6" id="KW-0012">Acyltransferase</keyword>
<keyword evidence="3" id="KW-0808">Transferase</keyword>
<proteinExistence type="inferred from homology"/>
<dbReference type="GO" id="GO:0008360">
    <property type="term" value="P:regulation of cell shape"/>
    <property type="evidence" value="ECO:0007669"/>
    <property type="project" value="UniProtKB-KW"/>
</dbReference>
<dbReference type="InterPro" id="IPR050644">
    <property type="entry name" value="PG_Glycine_Bridge_Synth"/>
</dbReference>
<keyword evidence="5" id="KW-0573">Peptidoglycan synthesis</keyword>
<dbReference type="InterPro" id="IPR003447">
    <property type="entry name" value="FEMABX"/>
</dbReference>
<dbReference type="Gene3D" id="1.20.58.90">
    <property type="match status" value="1"/>
</dbReference>
<keyword evidence="4" id="KW-0133">Cell shape</keyword>
<dbReference type="PANTHER" id="PTHR36174:SF2">
    <property type="entry name" value="AMINOACYLTRANSFERASE FEMA"/>
    <property type="match status" value="1"/>
</dbReference>
<dbReference type="PANTHER" id="PTHR36174">
    <property type="entry name" value="LIPID II:GLYCINE GLYCYLTRANSFERASE"/>
    <property type="match status" value="1"/>
</dbReference>
<evidence type="ECO:0000256" key="6">
    <source>
        <dbReference type="ARBA" id="ARBA00023315"/>
    </source>
</evidence>
<dbReference type="KEGG" id="pcat:Pcatena_03990"/>
<dbReference type="Pfam" id="PF02388">
    <property type="entry name" value="FemAB"/>
    <property type="match status" value="1"/>
</dbReference>
<dbReference type="Proteomes" id="UP000273154">
    <property type="component" value="Chromosome"/>
</dbReference>
<comment type="similarity">
    <text evidence="1">Belongs to the FemABX family.</text>
</comment>
<reference evidence="9" key="1">
    <citation type="submission" date="2018-11" db="EMBL/GenBank/DDBJ databases">
        <title>Comparative genomics of Parolsenella catena and Libanicoccus massiliensis: Reclassification of Libanicoccus massiliensis as Parolsenella massiliensis comb. nov.</title>
        <authorList>
            <person name="Sakamoto M."/>
            <person name="Ikeyama N."/>
            <person name="Murakami T."/>
            <person name="Mori H."/>
            <person name="Yuki M."/>
            <person name="Ohkuma M."/>
        </authorList>
    </citation>
    <scope>NUCLEOTIDE SEQUENCE [LARGE SCALE GENOMIC DNA]</scope>
    <source>
        <strain evidence="9">JCM 31932</strain>
    </source>
</reference>
<gene>
    <name evidence="8" type="primary">femA</name>
    <name evidence="8" type="ORF">Pcatena_03990</name>
</gene>
<dbReference type="InterPro" id="IPR016181">
    <property type="entry name" value="Acyl_CoA_acyltransferase"/>
</dbReference>
<evidence type="ECO:0000313" key="8">
    <source>
        <dbReference type="EMBL" id="BBH49812.1"/>
    </source>
</evidence>
<evidence type="ECO:0000256" key="4">
    <source>
        <dbReference type="ARBA" id="ARBA00022960"/>
    </source>
</evidence>
<name>A0A3G9K561_9ACTN</name>
<keyword evidence="2" id="KW-0963">Cytoplasm</keyword>
<evidence type="ECO:0000313" key="9">
    <source>
        <dbReference type="Proteomes" id="UP000273154"/>
    </source>
</evidence>
<evidence type="ECO:0000256" key="7">
    <source>
        <dbReference type="ARBA" id="ARBA00023316"/>
    </source>
</evidence>
<dbReference type="SUPFAM" id="SSF55729">
    <property type="entry name" value="Acyl-CoA N-acyltransferases (Nat)"/>
    <property type="match status" value="2"/>
</dbReference>
<dbReference type="EMBL" id="AP019367">
    <property type="protein sequence ID" value="BBH49812.1"/>
    <property type="molecule type" value="Genomic_DNA"/>
</dbReference>
<dbReference type="GO" id="GO:0071555">
    <property type="term" value="P:cell wall organization"/>
    <property type="evidence" value="ECO:0007669"/>
    <property type="project" value="UniProtKB-KW"/>
</dbReference>
<dbReference type="OrthoDB" id="9785911at2"/>
<dbReference type="GO" id="GO:0016755">
    <property type="term" value="F:aminoacyltransferase activity"/>
    <property type="evidence" value="ECO:0007669"/>
    <property type="project" value="InterPro"/>
</dbReference>
<evidence type="ECO:0000256" key="1">
    <source>
        <dbReference type="ARBA" id="ARBA00009943"/>
    </source>
</evidence>
<evidence type="ECO:0000256" key="3">
    <source>
        <dbReference type="ARBA" id="ARBA00022679"/>
    </source>
</evidence>
<accession>A0A3G9K561</accession>
<protein>
    <submittedName>
        <fullName evidence="8">Peptidoglycan branched peptide synthesis protein</fullName>
    </submittedName>
</protein>
<dbReference type="PROSITE" id="PS51191">
    <property type="entry name" value="FEMABX"/>
    <property type="match status" value="1"/>
</dbReference>
<dbReference type="GO" id="GO:0009252">
    <property type="term" value="P:peptidoglycan biosynthetic process"/>
    <property type="evidence" value="ECO:0007669"/>
    <property type="project" value="UniProtKB-KW"/>
</dbReference>
<organism evidence="8 9">
    <name type="scientific">Parolsenella catena</name>
    <dbReference type="NCBI Taxonomy" id="2003188"/>
    <lineage>
        <taxon>Bacteria</taxon>
        <taxon>Bacillati</taxon>
        <taxon>Actinomycetota</taxon>
        <taxon>Coriobacteriia</taxon>
        <taxon>Coriobacteriales</taxon>
        <taxon>Atopobiaceae</taxon>
        <taxon>Parolsenella</taxon>
    </lineage>
</organism>
<dbReference type="RefSeq" id="WP_126421173.1">
    <property type="nucleotide sequence ID" value="NZ_AP019367.1"/>
</dbReference>
<evidence type="ECO:0000256" key="5">
    <source>
        <dbReference type="ARBA" id="ARBA00022984"/>
    </source>
</evidence>
<evidence type="ECO:0000256" key="2">
    <source>
        <dbReference type="ARBA" id="ARBA00022490"/>
    </source>
</evidence>
<keyword evidence="9" id="KW-1185">Reference proteome</keyword>
<dbReference type="Gene3D" id="3.40.630.30">
    <property type="match status" value="2"/>
</dbReference>
<dbReference type="AlphaFoldDB" id="A0A3G9K561"/>